<proteinExistence type="predicted"/>
<dbReference type="Proteomes" id="UP001194632">
    <property type="component" value="Unassembled WGS sequence"/>
</dbReference>
<evidence type="ECO:0000313" key="1">
    <source>
        <dbReference type="EMBL" id="MBF7114487.1"/>
    </source>
</evidence>
<evidence type="ECO:0000313" key="2">
    <source>
        <dbReference type="Proteomes" id="UP001194632"/>
    </source>
</evidence>
<sequence>MDDAFKANLATGYKIAIKDNLDSFEVPMTDAVINEFDIVNFFKSYNVDVSVELNWGTFTIEIL</sequence>
<comment type="caution">
    <text evidence="1">The sequence shown here is derived from an EMBL/GenBank/DDBJ whole genome shotgun (WGS) entry which is preliminary data.</text>
</comment>
<reference evidence="1" key="1">
    <citation type="submission" date="2020-11" db="EMBL/GenBank/DDBJ databases">
        <title>Antibiotic susceptibility profiles of Pediococcus pentosaceus from various origins and their implications for the safety assessment of strains with food-technology applications.</title>
        <authorList>
            <person name="Shani N."/>
            <person name="Oberhaensli S."/>
            <person name="Arias E."/>
        </authorList>
    </citation>
    <scope>NUCLEOTIDE SEQUENCE</scope>
    <source>
        <strain evidence="1">FAM 24207</strain>
    </source>
</reference>
<organism evidence="1 2">
    <name type="scientific">Pediococcus pentosaceus</name>
    <dbReference type="NCBI Taxonomy" id="1255"/>
    <lineage>
        <taxon>Bacteria</taxon>
        <taxon>Bacillati</taxon>
        <taxon>Bacillota</taxon>
        <taxon>Bacilli</taxon>
        <taxon>Lactobacillales</taxon>
        <taxon>Lactobacillaceae</taxon>
        <taxon>Pediococcus</taxon>
    </lineage>
</organism>
<protein>
    <submittedName>
        <fullName evidence="1">Uncharacterized protein</fullName>
    </submittedName>
</protein>
<dbReference type="EMBL" id="JADOFP010000002">
    <property type="protein sequence ID" value="MBF7114487.1"/>
    <property type="molecule type" value="Genomic_DNA"/>
</dbReference>
<dbReference type="AlphaFoldDB" id="A0AB73HDF0"/>
<dbReference type="RefSeq" id="WP_195749337.1">
    <property type="nucleotide sequence ID" value="NZ_JADOFP010000002.1"/>
</dbReference>
<accession>A0AB73HDF0</accession>
<gene>
    <name evidence="1" type="ORF">ITQ90_03075</name>
</gene>
<name>A0AB73HDF0_PEDPE</name>